<feature type="transmembrane region" description="Helical" evidence="1">
    <location>
        <begin position="24"/>
        <end position="45"/>
    </location>
</feature>
<accession>A0ABY5NJI2</accession>
<proteinExistence type="predicted"/>
<evidence type="ECO:0008006" key="4">
    <source>
        <dbReference type="Google" id="ProtNLM"/>
    </source>
</evidence>
<dbReference type="EMBL" id="CP091139">
    <property type="protein sequence ID" value="UUT35289.1"/>
    <property type="molecule type" value="Genomic_DNA"/>
</dbReference>
<keyword evidence="1" id="KW-0472">Membrane</keyword>
<dbReference type="Proteomes" id="UP001054811">
    <property type="component" value="Chromosome"/>
</dbReference>
<reference evidence="2" key="1">
    <citation type="submission" date="2022-01" db="EMBL/GenBank/DDBJ databases">
        <title>Microbacterium eymi and Microbacterium rhizovicinus sp. nov., isolated from the rhizospheric soil of Elymus tsukushiensis, a plant native to the Dokdo Islands, Republic of Korea.</title>
        <authorList>
            <person name="Hwang Y.J."/>
        </authorList>
    </citation>
    <scope>NUCLEOTIDE SEQUENCE</scope>
    <source>
        <strain evidence="2">KUDC0405</strain>
    </source>
</reference>
<gene>
    <name evidence="2" type="ORF">L2X98_34540</name>
</gene>
<organism evidence="2 3">
    <name type="scientific">Microbacterium elymi</name>
    <dbReference type="NCBI Taxonomy" id="2909587"/>
    <lineage>
        <taxon>Bacteria</taxon>
        <taxon>Bacillati</taxon>
        <taxon>Actinomycetota</taxon>
        <taxon>Actinomycetes</taxon>
        <taxon>Micrococcales</taxon>
        <taxon>Microbacteriaceae</taxon>
        <taxon>Microbacterium</taxon>
    </lineage>
</organism>
<evidence type="ECO:0000313" key="3">
    <source>
        <dbReference type="Proteomes" id="UP001054811"/>
    </source>
</evidence>
<protein>
    <recommendedName>
        <fullName evidence="4">4-hydroxybenzoate polyprenyltransferase</fullName>
    </recommendedName>
</protein>
<evidence type="ECO:0000313" key="2">
    <source>
        <dbReference type="EMBL" id="UUT35289.1"/>
    </source>
</evidence>
<keyword evidence="1" id="KW-0812">Transmembrane</keyword>
<keyword evidence="1" id="KW-1133">Transmembrane helix</keyword>
<keyword evidence="3" id="KW-1185">Reference proteome</keyword>
<name>A0ABY5NJI2_9MICO</name>
<dbReference type="RefSeq" id="WP_259611865.1">
    <property type="nucleotide sequence ID" value="NZ_CP091139.2"/>
</dbReference>
<evidence type="ECO:0000256" key="1">
    <source>
        <dbReference type="SAM" id="Phobius"/>
    </source>
</evidence>
<sequence length="74" mass="8020">MTFASLIALAAEEAEHSGNVMLETVWYPIVALVVFAFLGLVTLSYKNVSNRHAHKAAAYAEEHAADLQQTGHGH</sequence>